<dbReference type="SMART" id="SM00046">
    <property type="entry name" value="DAGKc"/>
    <property type="match status" value="1"/>
</dbReference>
<name>A0A6J4LA52_9BACT</name>
<gene>
    <name evidence="2" type="ORF">AVDCRST_MAG11-2275</name>
</gene>
<dbReference type="Pfam" id="PF00781">
    <property type="entry name" value="DAGK_cat"/>
    <property type="match status" value="1"/>
</dbReference>
<dbReference type="AlphaFoldDB" id="A0A6J4LA52"/>
<evidence type="ECO:0000259" key="1">
    <source>
        <dbReference type="PROSITE" id="PS50146"/>
    </source>
</evidence>
<dbReference type="Gene3D" id="2.60.200.40">
    <property type="match status" value="1"/>
</dbReference>
<dbReference type="SUPFAM" id="SSF111331">
    <property type="entry name" value="NAD kinase/diacylglycerol kinase-like"/>
    <property type="match status" value="1"/>
</dbReference>
<sequence>MTVPAFVNAQAGTAAPAKQALDDAGAFAVREVEGAGIAGAVRAAVERGARRVVVAGGDGTIAAAAAELAGTGVELAVMPAGTLNHFARDLGIPADLADAAALAAGGTARPVDTATVNGRLFLNTSSVGAYVVFVRARERFERRVGYRLASLLAAAATLGRLNRFRVELEVDGVRRSYLTPIVFVGVGERELRLPMLGSRVPGGRAGLHVFVVRGRTRAALLALALVAAARGVKHARGTPRLDAFLVDRVTIVMRRPRGNVAVDGELVPAVVPLAYELRANALAVVAPAPAPDRA</sequence>
<dbReference type="PROSITE" id="PS50146">
    <property type="entry name" value="DAGK"/>
    <property type="match status" value="1"/>
</dbReference>
<dbReference type="InterPro" id="IPR001206">
    <property type="entry name" value="Diacylglycerol_kinase_cat_dom"/>
</dbReference>
<evidence type="ECO:0000313" key="2">
    <source>
        <dbReference type="EMBL" id="CAA9326897.1"/>
    </source>
</evidence>
<dbReference type="InterPro" id="IPR016064">
    <property type="entry name" value="NAD/diacylglycerol_kinase_sf"/>
</dbReference>
<protein>
    <recommendedName>
        <fullName evidence="1">DAGKc domain-containing protein</fullName>
    </recommendedName>
</protein>
<organism evidence="2">
    <name type="scientific">uncultured Gemmatimonadaceae bacterium</name>
    <dbReference type="NCBI Taxonomy" id="246130"/>
    <lineage>
        <taxon>Bacteria</taxon>
        <taxon>Pseudomonadati</taxon>
        <taxon>Gemmatimonadota</taxon>
        <taxon>Gemmatimonadia</taxon>
        <taxon>Gemmatimonadales</taxon>
        <taxon>Gemmatimonadaceae</taxon>
        <taxon>environmental samples</taxon>
    </lineage>
</organism>
<proteinExistence type="predicted"/>
<reference evidence="2" key="1">
    <citation type="submission" date="2020-02" db="EMBL/GenBank/DDBJ databases">
        <authorList>
            <person name="Meier V. D."/>
        </authorList>
    </citation>
    <scope>NUCLEOTIDE SEQUENCE</scope>
    <source>
        <strain evidence="2">AVDCRST_MAG11</strain>
    </source>
</reference>
<dbReference type="GO" id="GO:0016301">
    <property type="term" value="F:kinase activity"/>
    <property type="evidence" value="ECO:0007669"/>
    <property type="project" value="InterPro"/>
</dbReference>
<dbReference type="InterPro" id="IPR017438">
    <property type="entry name" value="ATP-NAD_kinase_N"/>
</dbReference>
<dbReference type="Gene3D" id="3.40.50.10330">
    <property type="entry name" value="Probable inorganic polyphosphate/atp-NAD kinase, domain 1"/>
    <property type="match status" value="1"/>
</dbReference>
<feature type="domain" description="DAGKc" evidence="1">
    <location>
        <begin position="41"/>
        <end position="120"/>
    </location>
</feature>
<dbReference type="EMBL" id="CADCTU010000525">
    <property type="protein sequence ID" value="CAA9326897.1"/>
    <property type="molecule type" value="Genomic_DNA"/>
</dbReference>
<accession>A0A6J4LA52</accession>